<dbReference type="AlphaFoldDB" id="A0A699ZHK6"/>
<evidence type="ECO:0000313" key="2">
    <source>
        <dbReference type="Proteomes" id="UP000485058"/>
    </source>
</evidence>
<keyword evidence="2" id="KW-1185">Reference proteome</keyword>
<evidence type="ECO:0000313" key="1">
    <source>
        <dbReference type="EMBL" id="GFH18546.1"/>
    </source>
</evidence>
<organism evidence="1 2">
    <name type="scientific">Haematococcus lacustris</name>
    <name type="common">Green alga</name>
    <name type="synonym">Haematococcus pluvialis</name>
    <dbReference type="NCBI Taxonomy" id="44745"/>
    <lineage>
        <taxon>Eukaryota</taxon>
        <taxon>Viridiplantae</taxon>
        <taxon>Chlorophyta</taxon>
        <taxon>core chlorophytes</taxon>
        <taxon>Chlorophyceae</taxon>
        <taxon>CS clade</taxon>
        <taxon>Chlamydomonadales</taxon>
        <taxon>Haematococcaceae</taxon>
        <taxon>Haematococcus</taxon>
    </lineage>
</organism>
<dbReference type="EMBL" id="BLLF01001316">
    <property type="protein sequence ID" value="GFH18546.1"/>
    <property type="molecule type" value="Genomic_DNA"/>
</dbReference>
<accession>A0A699ZHK6</accession>
<sequence>MACLSEQLRAVTAEAEALRASGGSAVAVTGLHAALSRSQRELTDLQTEYSKAVYEMTKAKAEHRELAGRLDKWRNDSGLDPSHPDPLSLLLEQLATSQGRAAATDTALQQLR</sequence>
<gene>
    <name evidence="1" type="ORF">HaLaN_15369</name>
</gene>
<reference evidence="1 2" key="1">
    <citation type="submission" date="2020-02" db="EMBL/GenBank/DDBJ databases">
        <title>Draft genome sequence of Haematococcus lacustris strain NIES-144.</title>
        <authorList>
            <person name="Morimoto D."/>
            <person name="Nakagawa S."/>
            <person name="Yoshida T."/>
            <person name="Sawayama S."/>
        </authorList>
    </citation>
    <scope>NUCLEOTIDE SEQUENCE [LARGE SCALE GENOMIC DNA]</scope>
    <source>
        <strain evidence="1 2">NIES-144</strain>
    </source>
</reference>
<dbReference type="Proteomes" id="UP000485058">
    <property type="component" value="Unassembled WGS sequence"/>
</dbReference>
<name>A0A699ZHK6_HAELA</name>
<comment type="caution">
    <text evidence="1">The sequence shown here is derived from an EMBL/GenBank/DDBJ whole genome shotgun (WGS) entry which is preliminary data.</text>
</comment>
<protein>
    <submittedName>
        <fullName evidence="1">Uncharacterized protein</fullName>
    </submittedName>
</protein>
<feature type="non-terminal residue" evidence="1">
    <location>
        <position position="112"/>
    </location>
</feature>
<proteinExistence type="predicted"/>